<gene>
    <name evidence="8" type="ORF">UFOVP49_32</name>
</gene>
<keyword evidence="3" id="KW-0963">Cytoplasm</keyword>
<evidence type="ECO:0000256" key="6">
    <source>
        <dbReference type="ARBA" id="ARBA00039970"/>
    </source>
</evidence>
<evidence type="ECO:0000256" key="2">
    <source>
        <dbReference type="ARBA" id="ARBA00010393"/>
    </source>
</evidence>
<evidence type="ECO:0000256" key="1">
    <source>
        <dbReference type="ARBA" id="ARBA00004496"/>
    </source>
</evidence>
<dbReference type="PANTHER" id="PTHR30473:SF1">
    <property type="entry name" value="PHOH-LIKE PROTEIN"/>
    <property type="match status" value="1"/>
</dbReference>
<dbReference type="PANTHER" id="PTHR30473">
    <property type="entry name" value="PROTEIN PHOH"/>
    <property type="match status" value="1"/>
</dbReference>
<dbReference type="GO" id="GO:0005524">
    <property type="term" value="F:ATP binding"/>
    <property type="evidence" value="ECO:0007669"/>
    <property type="project" value="UniProtKB-KW"/>
</dbReference>
<evidence type="ECO:0000259" key="7">
    <source>
        <dbReference type="Pfam" id="PF02562"/>
    </source>
</evidence>
<dbReference type="InterPro" id="IPR051451">
    <property type="entry name" value="PhoH2-like"/>
</dbReference>
<comment type="similarity">
    <text evidence="2">Belongs to the PhoH family.</text>
</comment>
<dbReference type="InterPro" id="IPR003714">
    <property type="entry name" value="PhoH"/>
</dbReference>
<proteinExistence type="inferred from homology"/>
<organism evidence="8">
    <name type="scientific">uncultured Caudovirales phage</name>
    <dbReference type="NCBI Taxonomy" id="2100421"/>
    <lineage>
        <taxon>Viruses</taxon>
        <taxon>Duplodnaviria</taxon>
        <taxon>Heunggongvirae</taxon>
        <taxon>Uroviricota</taxon>
        <taxon>Caudoviricetes</taxon>
        <taxon>Peduoviridae</taxon>
        <taxon>Maltschvirus</taxon>
        <taxon>Maltschvirus maltsch</taxon>
    </lineage>
</organism>
<keyword evidence="5" id="KW-0067">ATP-binding</keyword>
<keyword evidence="4" id="KW-0547">Nucleotide-binding</keyword>
<name>A0A6J5KVD0_9CAUD</name>
<dbReference type="Gene3D" id="3.40.50.300">
    <property type="entry name" value="P-loop containing nucleotide triphosphate hydrolases"/>
    <property type="match status" value="1"/>
</dbReference>
<evidence type="ECO:0000256" key="3">
    <source>
        <dbReference type="ARBA" id="ARBA00022490"/>
    </source>
</evidence>
<sequence>MESEIVEKKVLPRVKPTELKHFDPLTDNQRKFFEAYARGDYFIMLTGSAGTGKSFIATYKAIQEVFDKTSSFKRVVIVRSAVQSRDVGFTPGSLEEKMSLYEQPYMQICHTLFNRRDAYENLKEAGKVEFMSTSFIRGMSFDDSIILVDECQNMNWEELSTIMTRVGYRSKIMFCGDYRQTDLYRNNKDKSGLYKFHEVAKTMQSFTSIEFTPDDIVRSSLVKDFLIAVDKYEHKEENII</sequence>
<evidence type="ECO:0000256" key="4">
    <source>
        <dbReference type="ARBA" id="ARBA00022741"/>
    </source>
</evidence>
<dbReference type="Pfam" id="PF02562">
    <property type="entry name" value="PhoH"/>
    <property type="match status" value="1"/>
</dbReference>
<evidence type="ECO:0000313" key="8">
    <source>
        <dbReference type="EMBL" id="CAB4124150.1"/>
    </source>
</evidence>
<accession>A0A6J5KVD0</accession>
<evidence type="ECO:0000256" key="5">
    <source>
        <dbReference type="ARBA" id="ARBA00022840"/>
    </source>
</evidence>
<dbReference type="EMBL" id="LR796178">
    <property type="protein sequence ID" value="CAB4124150.1"/>
    <property type="molecule type" value="Genomic_DNA"/>
</dbReference>
<dbReference type="SUPFAM" id="SSF52540">
    <property type="entry name" value="P-loop containing nucleoside triphosphate hydrolases"/>
    <property type="match status" value="1"/>
</dbReference>
<reference evidence="8" key="1">
    <citation type="submission" date="2020-04" db="EMBL/GenBank/DDBJ databases">
        <authorList>
            <person name="Chiriac C."/>
            <person name="Salcher M."/>
            <person name="Ghai R."/>
            <person name="Kavagutti S V."/>
        </authorList>
    </citation>
    <scope>NUCLEOTIDE SEQUENCE</scope>
</reference>
<comment type="subcellular location">
    <subcellularLocation>
        <location evidence="1">Cytoplasm</location>
    </subcellularLocation>
</comment>
<feature type="domain" description="PhoH-like protein" evidence="7">
    <location>
        <begin position="23"/>
        <end position="226"/>
    </location>
</feature>
<dbReference type="InterPro" id="IPR027417">
    <property type="entry name" value="P-loop_NTPase"/>
</dbReference>
<protein>
    <recommendedName>
        <fullName evidence="6">PhoH-like protein</fullName>
    </recommendedName>
</protein>